<dbReference type="PANTHER" id="PTHR32010:SF18">
    <property type="entry name" value="DUF789 FAMILY PROTEIN"/>
    <property type="match status" value="1"/>
</dbReference>
<feature type="region of interest" description="Disordered" evidence="1">
    <location>
        <begin position="461"/>
        <end position="497"/>
    </location>
</feature>
<protein>
    <submittedName>
        <fullName evidence="2">Uncharacterized protein</fullName>
    </submittedName>
</protein>
<feature type="compositionally biased region" description="Basic and acidic residues" evidence="1">
    <location>
        <begin position="462"/>
        <end position="490"/>
    </location>
</feature>
<proteinExistence type="predicted"/>
<dbReference type="Proteomes" id="UP000734854">
    <property type="component" value="Unassembled WGS sequence"/>
</dbReference>
<feature type="region of interest" description="Disordered" evidence="1">
    <location>
        <begin position="687"/>
        <end position="707"/>
    </location>
</feature>
<dbReference type="Pfam" id="PF05623">
    <property type="entry name" value="DUF789"/>
    <property type="match status" value="1"/>
</dbReference>
<feature type="region of interest" description="Disordered" evidence="1">
    <location>
        <begin position="280"/>
        <end position="307"/>
    </location>
</feature>
<dbReference type="AlphaFoldDB" id="A0A8J5FGP3"/>
<keyword evidence="3" id="KW-1185">Reference proteome</keyword>
<evidence type="ECO:0000256" key="1">
    <source>
        <dbReference type="SAM" id="MobiDB-lite"/>
    </source>
</evidence>
<comment type="caution">
    <text evidence="2">The sequence shown here is derived from an EMBL/GenBank/DDBJ whole genome shotgun (WGS) entry which is preliminary data.</text>
</comment>
<accession>A0A8J5FGP3</accession>
<feature type="compositionally biased region" description="Basic and acidic residues" evidence="1">
    <location>
        <begin position="1"/>
        <end position="11"/>
    </location>
</feature>
<feature type="compositionally biased region" description="Polar residues" evidence="1">
    <location>
        <begin position="51"/>
        <end position="62"/>
    </location>
</feature>
<dbReference type="PANTHER" id="PTHR32010">
    <property type="entry name" value="PHOTOSYSTEM II STABILITY/ASSEMBLY FACTOR HCF136, CHLOROPLASTIC"/>
    <property type="match status" value="1"/>
</dbReference>
<gene>
    <name evidence="2" type="ORF">ZIOFF_055571</name>
</gene>
<feature type="compositionally biased region" description="Basic and acidic residues" evidence="1">
    <location>
        <begin position="748"/>
        <end position="757"/>
    </location>
</feature>
<name>A0A8J5FGP3_ZINOF</name>
<feature type="region of interest" description="Disordered" evidence="1">
    <location>
        <begin position="731"/>
        <end position="757"/>
    </location>
</feature>
<evidence type="ECO:0000313" key="2">
    <source>
        <dbReference type="EMBL" id="KAG6486990.1"/>
    </source>
</evidence>
<feature type="compositionally biased region" description="Basic and acidic residues" evidence="1">
    <location>
        <begin position="35"/>
        <end position="50"/>
    </location>
</feature>
<reference evidence="2 3" key="1">
    <citation type="submission" date="2020-08" db="EMBL/GenBank/DDBJ databases">
        <title>Plant Genome Project.</title>
        <authorList>
            <person name="Zhang R.-G."/>
        </authorList>
    </citation>
    <scope>NUCLEOTIDE SEQUENCE [LARGE SCALE GENOMIC DNA]</scope>
    <source>
        <tissue evidence="2">Rhizome</tissue>
    </source>
</reference>
<feature type="region of interest" description="Disordered" evidence="1">
    <location>
        <begin position="1"/>
        <end position="20"/>
    </location>
</feature>
<feature type="region of interest" description="Disordered" evidence="1">
    <location>
        <begin position="35"/>
        <end position="79"/>
    </location>
</feature>
<feature type="compositionally biased region" description="Basic residues" evidence="1">
    <location>
        <begin position="331"/>
        <end position="350"/>
    </location>
</feature>
<feature type="compositionally biased region" description="Polar residues" evidence="1">
    <location>
        <begin position="613"/>
        <end position="626"/>
    </location>
</feature>
<organism evidence="2 3">
    <name type="scientific">Zingiber officinale</name>
    <name type="common">Ginger</name>
    <name type="synonym">Amomum zingiber</name>
    <dbReference type="NCBI Taxonomy" id="94328"/>
    <lineage>
        <taxon>Eukaryota</taxon>
        <taxon>Viridiplantae</taxon>
        <taxon>Streptophyta</taxon>
        <taxon>Embryophyta</taxon>
        <taxon>Tracheophyta</taxon>
        <taxon>Spermatophyta</taxon>
        <taxon>Magnoliopsida</taxon>
        <taxon>Liliopsida</taxon>
        <taxon>Zingiberales</taxon>
        <taxon>Zingiberaceae</taxon>
        <taxon>Zingiber</taxon>
    </lineage>
</organism>
<feature type="compositionally biased region" description="Basic and acidic residues" evidence="1">
    <location>
        <begin position="731"/>
        <end position="741"/>
    </location>
</feature>
<sequence>MLYGDACKRVEPEEEGDDQIADAGRAKVSFCLSGERDPIASGRTEPERNLEFTSASSATNSVKGKKRKESKERNSYPRRISRITCTTTGSMFLEPQIKIFSNRPAKCPQRLADLDLDLSEQERDLGTGKWDRSKRRARSFHRGIELEGGGYLVMSYGHRRSNALEKIAYGRTRSVFRRSLDRSDRGIFEKVSFVLYPDWTSNVLKPLEPDSGNLELRLHPFAFVLVDSEALRNGTNYSFILADTTDDGKLVESGSPSNMVGHDTSSRRLYMINLNTDCPRSSSSDIRGEASSSVQCKKNLSSTSGNSSVAYTNIDSSDFLVDLFPKVENKGKRKSRKKGKKKGKQHKRVSSRKDSNEADAQCNAKINSTSSLCSSDKHLSDNNSSDEVASVSLLDKDDSTNTNEFLDCQNSCFSTSFSDDIDDFKTALSSERFSGDELPSDTINSGSINNAGAVSFALDGSSRGEDFKENNNHDDNSSSIPKDKTSRQWDSDISENTSDDIVMQLPVKDETGLSFSEISKDCHSNIAYLSNAAALDACSSTERADCIKQDDLSNGFHVVVSGRRRRRARKRMGNGALNGANALVNANIHSNAAKDDQFSTCPMVEKFGEECSKPNSIPVTTPQSELSSKDNKMESQNNKPVVPKKNLSRITSYSEANSKKAGKTLPKSIVGNSVNGVKCKPNSIAKNAKHNEGGITHNAKTSVPNGAKDDIRQREGFQNSLCNQFNSQTKTEAKLPGDKLSGRGISKLTDHSLPESEKKTPVLMEEGICPSEVSYILTTSKIEPISTQMNSECTLGSIVRSEGRQFRKLFFGSYRELSNLNSIISSPIQKSIPFRKSSLTDIDKIMLAINDASQQQRVVEYAQLMIGCPIADFEKLLFMASPIIRQTRSHNIYLKNIWQWYEEPGCFGLEVKAHEFRKSRRLPDGNLEFTAYFVPSLSAVQLFGMSGTSRNGDLNRQVDNTSADVCLLKFSSGEEDLSDQNTDIHQAELFFEYFESELPPWRQPLFNKIRELTAGDTLSGGCMFGNPSVLESTELQHLHPASWYCVAWYPIYRIPIGSLRAAFLTYHSLGNFISPSNPAYAPASCDALVSPVVGLQTYNDKRENWFKPTDKGSNVLRTGTSSSELVKERLRTLRQTAAAMSCAVVSKGDCKSANKHPDYKFFMSRSG</sequence>
<feature type="region of interest" description="Disordered" evidence="1">
    <location>
        <begin position="330"/>
        <end position="360"/>
    </location>
</feature>
<dbReference type="EMBL" id="JACMSC010000015">
    <property type="protein sequence ID" value="KAG6486990.1"/>
    <property type="molecule type" value="Genomic_DNA"/>
</dbReference>
<dbReference type="InterPro" id="IPR008507">
    <property type="entry name" value="DUF789"/>
</dbReference>
<evidence type="ECO:0000313" key="3">
    <source>
        <dbReference type="Proteomes" id="UP000734854"/>
    </source>
</evidence>
<feature type="region of interest" description="Disordered" evidence="1">
    <location>
        <begin position="612"/>
        <end position="643"/>
    </location>
</feature>